<dbReference type="PANTHER" id="PTHR43766">
    <property type="entry name" value="TRYPTOPHAN--TRNA LIGASE, MITOCHONDRIAL"/>
    <property type="match status" value="1"/>
</dbReference>
<evidence type="ECO:0000256" key="4">
    <source>
        <dbReference type="ARBA" id="ARBA00022840"/>
    </source>
</evidence>
<dbReference type="EC" id="6.1.1.2" evidence="8"/>
<comment type="subcellular location">
    <subcellularLocation>
        <location evidence="8">Cytoplasm</location>
    </subcellularLocation>
</comment>
<protein>
    <recommendedName>
        <fullName evidence="8">Tryptophan--tRNA ligase</fullName>
        <ecNumber evidence="8">6.1.1.2</ecNumber>
    </recommendedName>
    <alternativeName>
        <fullName evidence="8">Tryptophanyl-tRNA synthetase</fullName>
        <shortName evidence="8">TrpRS</shortName>
    </alternativeName>
</protein>
<keyword evidence="4 8" id="KW-0067">ATP-binding</keyword>
<evidence type="ECO:0000256" key="1">
    <source>
        <dbReference type="ARBA" id="ARBA00005594"/>
    </source>
</evidence>
<dbReference type="Gene3D" id="3.40.50.620">
    <property type="entry name" value="HUPs"/>
    <property type="match status" value="1"/>
</dbReference>
<evidence type="ECO:0000313" key="11">
    <source>
        <dbReference type="Proteomes" id="UP001596306"/>
    </source>
</evidence>
<evidence type="ECO:0000256" key="6">
    <source>
        <dbReference type="ARBA" id="ARBA00023146"/>
    </source>
</evidence>
<comment type="caution">
    <text evidence="8">Lacks conserved residue(s) required for the propagation of feature annotation.</text>
</comment>
<reference evidence="11" key="1">
    <citation type="journal article" date="2019" name="Int. J. Syst. Evol. Microbiol.">
        <title>The Global Catalogue of Microorganisms (GCM) 10K type strain sequencing project: providing services to taxonomists for standard genome sequencing and annotation.</title>
        <authorList>
            <consortium name="The Broad Institute Genomics Platform"/>
            <consortium name="The Broad Institute Genome Sequencing Center for Infectious Disease"/>
            <person name="Wu L."/>
            <person name="Ma J."/>
        </authorList>
    </citation>
    <scope>NUCLEOTIDE SEQUENCE [LARGE SCALE GENOMIC DNA]</scope>
    <source>
        <strain evidence="11">CCUG 43304</strain>
    </source>
</reference>
<feature type="binding site" evidence="8">
    <location>
        <begin position="23"/>
        <end position="24"/>
    </location>
    <ligand>
        <name>ATP</name>
        <dbReference type="ChEBI" id="CHEBI:30616"/>
    </ligand>
</feature>
<dbReference type="PRINTS" id="PR01039">
    <property type="entry name" value="TRNASYNTHTRP"/>
</dbReference>
<accession>A0ABW1VC20</accession>
<keyword evidence="2 8" id="KW-0436">Ligase</keyword>
<keyword evidence="6 8" id="KW-0030">Aminoacyl-tRNA synthetase</keyword>
<sequence length="337" mass="36906">MTTEKTRPRVLSGVQPSGDLHIGNFVGALGQWVEMLDDYDCFFCIVDLHALTSTRKATGSTVASRARDVAALYVACGIDPSRATIFVQSQVPEHSELMWLLTCSTPLGALQRMTQFKGKSGQTDSIEAGLLVYPVLQAADILLYDTEIVPVGDDQRQHIELTRDIAQKFNAVHGETFVLPRARVPLTGARIMGLDDPDKKMSKTDAVIHPNHSIGLLSSESVIRKRIARAVTDSGDYVEADSEALSAGVRNLVEILASFDHLSFDEALRRVAGESYGKLKETVADSIVSTTEPIRERYEALRADEAELDRILQDGAEKASEVARRTLLRAQTALGIR</sequence>
<dbReference type="InterPro" id="IPR002305">
    <property type="entry name" value="aa-tRNA-synth_Ic"/>
</dbReference>
<keyword evidence="8" id="KW-0963">Cytoplasm</keyword>
<evidence type="ECO:0000256" key="7">
    <source>
        <dbReference type="ARBA" id="ARBA00049929"/>
    </source>
</evidence>
<dbReference type="PROSITE" id="PS00178">
    <property type="entry name" value="AA_TRNA_LIGASE_I"/>
    <property type="match status" value="1"/>
</dbReference>
<feature type="binding site" evidence="8">
    <location>
        <position position="191"/>
    </location>
    <ligand>
        <name>ATP</name>
        <dbReference type="ChEBI" id="CHEBI:30616"/>
    </ligand>
</feature>
<comment type="caution">
    <text evidence="10">The sequence shown here is derived from an EMBL/GenBank/DDBJ whole genome shotgun (WGS) entry which is preliminary data.</text>
</comment>
<dbReference type="InterPro" id="IPR001412">
    <property type="entry name" value="aa-tRNA-synth_I_CS"/>
</dbReference>
<dbReference type="HAMAP" id="MF_00140_B">
    <property type="entry name" value="Trp_tRNA_synth_B"/>
    <property type="match status" value="1"/>
</dbReference>
<evidence type="ECO:0000256" key="3">
    <source>
        <dbReference type="ARBA" id="ARBA00022741"/>
    </source>
</evidence>
<feature type="binding site" evidence="8">
    <location>
        <position position="140"/>
    </location>
    <ligand>
        <name>L-tryptophan</name>
        <dbReference type="ChEBI" id="CHEBI:57912"/>
    </ligand>
</feature>
<feature type="short sequence motif" description="'HIGH' region" evidence="8">
    <location>
        <begin position="16"/>
        <end position="24"/>
    </location>
</feature>
<dbReference type="Proteomes" id="UP001596306">
    <property type="component" value="Unassembled WGS sequence"/>
</dbReference>
<comment type="similarity">
    <text evidence="1 8 9">Belongs to the class-I aminoacyl-tRNA synthetase family.</text>
</comment>
<evidence type="ECO:0000256" key="8">
    <source>
        <dbReference type="HAMAP-Rule" id="MF_00140"/>
    </source>
</evidence>
<comment type="catalytic activity">
    <reaction evidence="7 8">
        <text>tRNA(Trp) + L-tryptophan + ATP = L-tryptophyl-tRNA(Trp) + AMP + diphosphate + H(+)</text>
        <dbReference type="Rhea" id="RHEA:24080"/>
        <dbReference type="Rhea" id="RHEA-COMP:9671"/>
        <dbReference type="Rhea" id="RHEA-COMP:9705"/>
        <dbReference type="ChEBI" id="CHEBI:15378"/>
        <dbReference type="ChEBI" id="CHEBI:30616"/>
        <dbReference type="ChEBI" id="CHEBI:33019"/>
        <dbReference type="ChEBI" id="CHEBI:57912"/>
        <dbReference type="ChEBI" id="CHEBI:78442"/>
        <dbReference type="ChEBI" id="CHEBI:78535"/>
        <dbReference type="ChEBI" id="CHEBI:456215"/>
        <dbReference type="EC" id="6.1.1.2"/>
    </reaction>
</comment>
<name>A0ABW1VC20_9MICO</name>
<dbReference type="NCBIfam" id="TIGR00233">
    <property type="entry name" value="trpS"/>
    <property type="match status" value="1"/>
</dbReference>
<dbReference type="RefSeq" id="WP_386727351.1">
    <property type="nucleotide sequence ID" value="NZ_JBHSTP010000001.1"/>
</dbReference>
<dbReference type="InterPro" id="IPR002306">
    <property type="entry name" value="Trp-tRNA-ligase"/>
</dbReference>
<evidence type="ECO:0000313" key="10">
    <source>
        <dbReference type="EMBL" id="MFC6355055.1"/>
    </source>
</evidence>
<organism evidence="10 11">
    <name type="scientific">Luethyella okanaganae</name>
    <dbReference type="NCBI Taxonomy" id="69372"/>
    <lineage>
        <taxon>Bacteria</taxon>
        <taxon>Bacillati</taxon>
        <taxon>Actinomycetota</taxon>
        <taxon>Actinomycetes</taxon>
        <taxon>Micrococcales</taxon>
        <taxon>Microbacteriaceae</taxon>
        <taxon>Luethyella</taxon>
    </lineage>
</organism>
<evidence type="ECO:0000256" key="5">
    <source>
        <dbReference type="ARBA" id="ARBA00022917"/>
    </source>
</evidence>
<comment type="subunit">
    <text evidence="8">Homodimer.</text>
</comment>
<dbReference type="SUPFAM" id="SSF52374">
    <property type="entry name" value="Nucleotidylyl transferase"/>
    <property type="match status" value="1"/>
</dbReference>
<keyword evidence="3 8" id="KW-0547">Nucleotide-binding</keyword>
<evidence type="ECO:0000256" key="2">
    <source>
        <dbReference type="ARBA" id="ARBA00022598"/>
    </source>
</evidence>
<dbReference type="InterPro" id="IPR050203">
    <property type="entry name" value="Trp-tRNA_synthetase"/>
</dbReference>
<comment type="function">
    <text evidence="8">Catalyzes the attachment of tryptophan to tRNA(Trp).</text>
</comment>
<dbReference type="GO" id="GO:0004830">
    <property type="term" value="F:tryptophan-tRNA ligase activity"/>
    <property type="evidence" value="ECO:0007669"/>
    <property type="project" value="UniProtKB-EC"/>
</dbReference>
<dbReference type="InterPro" id="IPR024109">
    <property type="entry name" value="Trp-tRNA-ligase_bac-type"/>
</dbReference>
<dbReference type="Gene3D" id="1.10.240.10">
    <property type="entry name" value="Tyrosyl-Transfer RNA Synthetase"/>
    <property type="match status" value="1"/>
</dbReference>
<dbReference type="EMBL" id="JBHSTP010000001">
    <property type="protein sequence ID" value="MFC6355055.1"/>
    <property type="molecule type" value="Genomic_DNA"/>
</dbReference>
<gene>
    <name evidence="8 10" type="primary">trpS</name>
    <name evidence="10" type="ORF">ACFQB0_02860</name>
</gene>
<dbReference type="CDD" id="cd00806">
    <property type="entry name" value="TrpRS_core"/>
    <property type="match status" value="1"/>
</dbReference>
<feature type="binding site" evidence="8">
    <location>
        <begin position="15"/>
        <end position="17"/>
    </location>
    <ligand>
        <name>ATP</name>
        <dbReference type="ChEBI" id="CHEBI:30616"/>
    </ligand>
</feature>
<dbReference type="Pfam" id="PF00579">
    <property type="entry name" value="tRNA-synt_1b"/>
    <property type="match status" value="1"/>
</dbReference>
<proteinExistence type="inferred from homology"/>
<feature type="binding site" evidence="8">
    <location>
        <begin position="152"/>
        <end position="154"/>
    </location>
    <ligand>
        <name>ATP</name>
        <dbReference type="ChEBI" id="CHEBI:30616"/>
    </ligand>
</feature>
<dbReference type="InterPro" id="IPR014729">
    <property type="entry name" value="Rossmann-like_a/b/a_fold"/>
</dbReference>
<dbReference type="PANTHER" id="PTHR43766:SF1">
    <property type="entry name" value="TRYPTOPHAN--TRNA LIGASE, MITOCHONDRIAL"/>
    <property type="match status" value="1"/>
</dbReference>
<keyword evidence="11" id="KW-1185">Reference proteome</keyword>
<evidence type="ECO:0000256" key="9">
    <source>
        <dbReference type="RuleBase" id="RU363036"/>
    </source>
</evidence>
<keyword evidence="5 8" id="KW-0648">Protein biosynthesis</keyword>